<dbReference type="EMBL" id="JACOOX010000002">
    <property type="protein sequence ID" value="MBC5662253.1"/>
    <property type="molecule type" value="Genomic_DNA"/>
</dbReference>
<sequence length="94" mass="10660">MEKVQSTGNSDGHKLIMDARKEAKITGVEKVISFEPDLVYLLTKAGKMKLTGKDMHMTNLDIDKGVLDMNGKVDCICYMTDKEDRTFSLKRLFK</sequence>
<dbReference type="InterPro" id="IPR022476">
    <property type="entry name" value="Spore_YabP/YqfC"/>
</dbReference>
<dbReference type="RefSeq" id="WP_117785865.1">
    <property type="nucleotide sequence ID" value="NZ_JACOOX010000002.1"/>
</dbReference>
<name>A0A8I0AP07_9FIRM</name>
<dbReference type="Proteomes" id="UP000615234">
    <property type="component" value="Unassembled WGS sequence"/>
</dbReference>
<keyword evidence="2" id="KW-1185">Reference proteome</keyword>
<evidence type="ECO:0000313" key="2">
    <source>
        <dbReference type="Proteomes" id="UP000615234"/>
    </source>
</evidence>
<comment type="caution">
    <text evidence="1">The sequence shown here is derived from an EMBL/GenBank/DDBJ whole genome shotgun (WGS) entry which is preliminary data.</text>
</comment>
<dbReference type="PIRSF" id="PIRSF011576">
    <property type="entry name" value="YabP"/>
    <property type="match status" value="1"/>
</dbReference>
<dbReference type="Pfam" id="PF07873">
    <property type="entry name" value="YabP"/>
    <property type="match status" value="1"/>
</dbReference>
<dbReference type="InterPro" id="IPR012504">
    <property type="entry name" value="Spore_YabP"/>
</dbReference>
<organism evidence="1 2">
    <name type="scientific">Coprococcus hominis</name>
    <name type="common">ex Liu et al. 2022</name>
    <dbReference type="NCBI Taxonomy" id="2763039"/>
    <lineage>
        <taxon>Bacteria</taxon>
        <taxon>Bacillati</taxon>
        <taxon>Bacillota</taxon>
        <taxon>Clostridia</taxon>
        <taxon>Lachnospirales</taxon>
        <taxon>Lachnospiraceae</taxon>
        <taxon>Coprococcus</taxon>
    </lineage>
</organism>
<dbReference type="InterPro" id="IPR038705">
    <property type="entry name" value="YabP_sf"/>
</dbReference>
<dbReference type="Gene3D" id="2.60.40.2000">
    <property type="match status" value="1"/>
</dbReference>
<accession>A0A8I0AP07</accession>
<gene>
    <name evidence="1" type="ORF">H8S09_04985</name>
</gene>
<dbReference type="GO" id="GO:0030435">
    <property type="term" value="P:sporulation resulting in formation of a cellular spore"/>
    <property type="evidence" value="ECO:0007669"/>
    <property type="project" value="InterPro"/>
</dbReference>
<protein>
    <submittedName>
        <fullName evidence="1">YabP/YqfC family sporulation protein</fullName>
    </submittedName>
</protein>
<reference evidence="1 2" key="1">
    <citation type="submission" date="2020-08" db="EMBL/GenBank/DDBJ databases">
        <title>Genome public.</title>
        <authorList>
            <person name="Liu C."/>
            <person name="Sun Q."/>
        </authorList>
    </citation>
    <scope>NUCLEOTIDE SEQUENCE [LARGE SCALE GENOMIC DNA]</scope>
    <source>
        <strain evidence="1 2">NSJ-10</strain>
    </source>
</reference>
<proteinExistence type="predicted"/>
<evidence type="ECO:0000313" key="1">
    <source>
        <dbReference type="EMBL" id="MBC5662253.1"/>
    </source>
</evidence>
<dbReference type="AlphaFoldDB" id="A0A8I0AP07"/>